<evidence type="ECO:0000256" key="1">
    <source>
        <dbReference type="SAM" id="MobiDB-lite"/>
    </source>
</evidence>
<dbReference type="AlphaFoldDB" id="A0A5J6MW68"/>
<accession>A0A5J6MW68</accession>
<reference evidence="2 3" key="1">
    <citation type="submission" date="2019-08" db="EMBL/GenBank/DDBJ databases">
        <title>Hyperibacter terrae gen. nov., sp. nov. and Hyperibacter viscosus sp. nov., two new members in the family Rhodospirillaceae isolated from the rhizosphere of Hypericum perforatum.</title>
        <authorList>
            <person name="Noviana Z."/>
        </authorList>
    </citation>
    <scope>NUCLEOTIDE SEQUENCE [LARGE SCALE GENOMIC DNA]</scope>
    <source>
        <strain evidence="2 3">R5959</strain>
    </source>
</reference>
<evidence type="ECO:0000313" key="3">
    <source>
        <dbReference type="Proteomes" id="UP000325797"/>
    </source>
</evidence>
<dbReference type="EMBL" id="CP042582">
    <property type="protein sequence ID" value="QEX20945.1"/>
    <property type="molecule type" value="Genomic_DNA"/>
</dbReference>
<dbReference type="KEGG" id="hadh:FRZ61_08650"/>
<gene>
    <name evidence="2" type="ORF">FRZ61_08650</name>
</gene>
<keyword evidence="3" id="KW-1185">Reference proteome</keyword>
<name>A0A5J6MW68_9PROT</name>
<evidence type="ECO:0000313" key="2">
    <source>
        <dbReference type="EMBL" id="QEX20945.1"/>
    </source>
</evidence>
<dbReference type="Proteomes" id="UP000325797">
    <property type="component" value="Chromosome"/>
</dbReference>
<sequence length="70" mass="7428">MADGARREMQLVRRQLEALQAAGRLEEAQGGKGRKLQGHVRRVLIYPLSRAAGEGKGGGCSVSDTAQPPS</sequence>
<feature type="region of interest" description="Disordered" evidence="1">
    <location>
        <begin position="51"/>
        <end position="70"/>
    </location>
</feature>
<organism evidence="2 3">
    <name type="scientific">Hypericibacter adhaerens</name>
    <dbReference type="NCBI Taxonomy" id="2602016"/>
    <lineage>
        <taxon>Bacteria</taxon>
        <taxon>Pseudomonadati</taxon>
        <taxon>Pseudomonadota</taxon>
        <taxon>Alphaproteobacteria</taxon>
        <taxon>Rhodospirillales</taxon>
        <taxon>Dongiaceae</taxon>
        <taxon>Hypericibacter</taxon>
    </lineage>
</organism>
<protein>
    <submittedName>
        <fullName evidence="2">Uncharacterized protein</fullName>
    </submittedName>
</protein>
<proteinExistence type="predicted"/>